<evidence type="ECO:0000313" key="7">
    <source>
        <dbReference type="Proteomes" id="UP000735302"/>
    </source>
</evidence>
<dbReference type="InterPro" id="IPR013087">
    <property type="entry name" value="Znf_C2H2_type"/>
</dbReference>
<reference evidence="6 7" key="1">
    <citation type="journal article" date="2021" name="Elife">
        <title>Chloroplast acquisition without the gene transfer in kleptoplastic sea slugs, Plakobranchus ocellatus.</title>
        <authorList>
            <person name="Maeda T."/>
            <person name="Takahashi S."/>
            <person name="Yoshida T."/>
            <person name="Shimamura S."/>
            <person name="Takaki Y."/>
            <person name="Nagai Y."/>
            <person name="Toyoda A."/>
            <person name="Suzuki Y."/>
            <person name="Arimoto A."/>
            <person name="Ishii H."/>
            <person name="Satoh N."/>
            <person name="Nishiyama T."/>
            <person name="Hasebe M."/>
            <person name="Maruyama T."/>
            <person name="Minagawa J."/>
            <person name="Obokata J."/>
            <person name="Shigenobu S."/>
        </authorList>
    </citation>
    <scope>NUCLEOTIDE SEQUENCE [LARGE SCALE GENOMIC DNA]</scope>
</reference>
<dbReference type="Gene3D" id="1.10.30.10">
    <property type="entry name" value="High mobility group box domain"/>
    <property type="match status" value="1"/>
</dbReference>
<accession>A0AAV4DD34</accession>
<dbReference type="Gene3D" id="3.30.160.60">
    <property type="entry name" value="Classic Zinc Finger"/>
    <property type="match status" value="1"/>
</dbReference>
<dbReference type="InterPro" id="IPR036910">
    <property type="entry name" value="HMG_box_dom_sf"/>
</dbReference>
<evidence type="ECO:0000259" key="5">
    <source>
        <dbReference type="PROSITE" id="PS50118"/>
    </source>
</evidence>
<feature type="DNA-binding region" description="HMG box" evidence="3">
    <location>
        <begin position="211"/>
        <end position="279"/>
    </location>
</feature>
<dbReference type="Pfam" id="PF00505">
    <property type="entry name" value="HMG_box"/>
    <property type="match status" value="1"/>
</dbReference>
<dbReference type="PROSITE" id="PS00028">
    <property type="entry name" value="ZINC_FINGER_C2H2_1"/>
    <property type="match status" value="1"/>
</dbReference>
<keyword evidence="1 3" id="KW-0238">DNA-binding</keyword>
<dbReference type="CDD" id="cd21980">
    <property type="entry name" value="HMG-box_HMG20"/>
    <property type="match status" value="1"/>
</dbReference>
<dbReference type="SUPFAM" id="SSF47095">
    <property type="entry name" value="HMG-box"/>
    <property type="match status" value="1"/>
</dbReference>
<evidence type="ECO:0000256" key="1">
    <source>
        <dbReference type="ARBA" id="ARBA00023125"/>
    </source>
</evidence>
<protein>
    <submittedName>
        <fullName evidence="6">High mobility group protein 20a</fullName>
    </submittedName>
</protein>
<dbReference type="PANTHER" id="PTHR46040:SF3">
    <property type="entry name" value="HIGH MOBILITY GROUP PROTEIN 2"/>
    <property type="match status" value="1"/>
</dbReference>
<dbReference type="GO" id="GO:0010468">
    <property type="term" value="P:regulation of gene expression"/>
    <property type="evidence" value="ECO:0007669"/>
    <property type="project" value="TreeGrafter"/>
</dbReference>
<evidence type="ECO:0000256" key="4">
    <source>
        <dbReference type="SAM" id="MobiDB-lite"/>
    </source>
</evidence>
<dbReference type="PANTHER" id="PTHR46040">
    <property type="entry name" value="HIGH MOBILITY GROUP PROTEIN 2"/>
    <property type="match status" value="1"/>
</dbReference>
<dbReference type="GO" id="GO:0005634">
    <property type="term" value="C:nucleus"/>
    <property type="evidence" value="ECO:0007669"/>
    <property type="project" value="UniProtKB-UniRule"/>
</dbReference>
<feature type="region of interest" description="Disordered" evidence="4">
    <location>
        <begin position="134"/>
        <end position="181"/>
    </location>
</feature>
<dbReference type="EMBL" id="BLXT01007741">
    <property type="protein sequence ID" value="GFO42025.1"/>
    <property type="molecule type" value="Genomic_DNA"/>
</dbReference>
<dbReference type="SMART" id="SM00398">
    <property type="entry name" value="HMG"/>
    <property type="match status" value="1"/>
</dbReference>
<dbReference type="AlphaFoldDB" id="A0AAV4DD34"/>
<dbReference type="PROSITE" id="PS50118">
    <property type="entry name" value="HMG_BOX_2"/>
    <property type="match status" value="1"/>
</dbReference>
<evidence type="ECO:0000313" key="6">
    <source>
        <dbReference type="EMBL" id="GFO42025.1"/>
    </source>
</evidence>
<dbReference type="Proteomes" id="UP000735302">
    <property type="component" value="Unassembled WGS sequence"/>
</dbReference>
<evidence type="ECO:0000256" key="2">
    <source>
        <dbReference type="ARBA" id="ARBA00023242"/>
    </source>
</evidence>
<name>A0AAV4DD34_9GAST</name>
<sequence>MENDLLSTVQGDEASGVVGLHVLSTDYVHGSETVMEDFSSDDCSRKVIAIPSLPSEASSSILEKDGEITLNSSFIPENAVLMETSRGLMLTIPENINAISYGGDNSPVEQSQQLLSCIPVSLFSACDSTPDVDSSADYGAELSNDNDGSNIRGDDVQNQEHHPKIHSEHGEEVISDQPLTDEATEICVTTKRKGGWPKGKKRKIKPIVTGPRGPVTGYVLYAMDRRKEIKESHPEIAFSEVTKILGQEWSTMAHDVKQKYLAAAEEDKKRYREELKAFKSSDAYRETVRKKMLANGELAPMVESNDILNCDEGNSDELHCKLCNVYFNNLHNKREHMYGKVHVQNVAGAIEKQLLRQQQEEQAYMDGALVVSEDLSQDSCPSSLKSNGHGESINRLEKPSGPVDIHGFMMEFIHKNYEREHEISVLKKCLNKAFQDNVAMCKEIQALQEYQSKLEEEHKALDTSNSALIAQSNALKMVPTLFGIINL</sequence>
<dbReference type="InterPro" id="IPR036236">
    <property type="entry name" value="Znf_C2H2_sf"/>
</dbReference>
<dbReference type="GO" id="GO:0003677">
    <property type="term" value="F:DNA binding"/>
    <property type="evidence" value="ECO:0007669"/>
    <property type="project" value="UniProtKB-UniRule"/>
</dbReference>
<feature type="compositionally biased region" description="Basic and acidic residues" evidence="4">
    <location>
        <begin position="152"/>
        <end position="172"/>
    </location>
</feature>
<feature type="domain" description="HMG box" evidence="5">
    <location>
        <begin position="211"/>
        <end position="279"/>
    </location>
</feature>
<keyword evidence="2 3" id="KW-0539">Nucleus</keyword>
<dbReference type="InterPro" id="IPR051965">
    <property type="entry name" value="ChromReg_NeuronalGeneExpr"/>
</dbReference>
<dbReference type="InterPro" id="IPR009071">
    <property type="entry name" value="HMG_box_dom"/>
</dbReference>
<gene>
    <name evidence="6" type="ORF">PoB_006853000</name>
</gene>
<keyword evidence="7" id="KW-1185">Reference proteome</keyword>
<comment type="caution">
    <text evidence="6">The sequence shown here is derived from an EMBL/GenBank/DDBJ whole genome shotgun (WGS) entry which is preliminary data.</text>
</comment>
<dbReference type="SUPFAM" id="SSF57667">
    <property type="entry name" value="beta-beta-alpha zinc fingers"/>
    <property type="match status" value="1"/>
</dbReference>
<proteinExistence type="predicted"/>
<organism evidence="6 7">
    <name type="scientific">Plakobranchus ocellatus</name>
    <dbReference type="NCBI Taxonomy" id="259542"/>
    <lineage>
        <taxon>Eukaryota</taxon>
        <taxon>Metazoa</taxon>
        <taxon>Spiralia</taxon>
        <taxon>Lophotrochozoa</taxon>
        <taxon>Mollusca</taxon>
        <taxon>Gastropoda</taxon>
        <taxon>Heterobranchia</taxon>
        <taxon>Euthyneura</taxon>
        <taxon>Panpulmonata</taxon>
        <taxon>Sacoglossa</taxon>
        <taxon>Placobranchoidea</taxon>
        <taxon>Plakobranchidae</taxon>
        <taxon>Plakobranchus</taxon>
    </lineage>
</organism>
<evidence type="ECO:0000256" key="3">
    <source>
        <dbReference type="PROSITE-ProRule" id="PRU00267"/>
    </source>
</evidence>